<gene>
    <name evidence="1" type="ORF">O0955_04720</name>
</gene>
<evidence type="ECO:0000313" key="1">
    <source>
        <dbReference type="EMBL" id="MCZ4243300.1"/>
    </source>
</evidence>
<organism evidence="1 2">
    <name type="scientific">Pedobacter punctiformis</name>
    <dbReference type="NCBI Taxonomy" id="3004097"/>
    <lineage>
        <taxon>Bacteria</taxon>
        <taxon>Pseudomonadati</taxon>
        <taxon>Bacteroidota</taxon>
        <taxon>Sphingobacteriia</taxon>
        <taxon>Sphingobacteriales</taxon>
        <taxon>Sphingobacteriaceae</taxon>
        <taxon>Pedobacter</taxon>
    </lineage>
</organism>
<dbReference type="RefSeq" id="WP_269426367.1">
    <property type="nucleotide sequence ID" value="NZ_JAPWGM010000001.1"/>
</dbReference>
<name>A0ABT4L5U5_9SPHI</name>
<keyword evidence="2" id="KW-1185">Reference proteome</keyword>
<dbReference type="EMBL" id="JAPWGM010000001">
    <property type="protein sequence ID" value="MCZ4243300.1"/>
    <property type="molecule type" value="Genomic_DNA"/>
</dbReference>
<evidence type="ECO:0000313" key="2">
    <source>
        <dbReference type="Proteomes" id="UP001144347"/>
    </source>
</evidence>
<proteinExistence type="predicted"/>
<protein>
    <submittedName>
        <fullName evidence="1">Uncharacterized protein</fullName>
    </submittedName>
</protein>
<comment type="caution">
    <text evidence="1">The sequence shown here is derived from an EMBL/GenBank/DDBJ whole genome shotgun (WGS) entry which is preliminary data.</text>
</comment>
<dbReference type="Proteomes" id="UP001144347">
    <property type="component" value="Unassembled WGS sequence"/>
</dbReference>
<accession>A0ABT4L5U5</accession>
<sequence length="183" mass="21477">MATYKTEQKNGRYFCITAEDKEIGVLVYKQPFNTSNVGADYAPLIDLPNKTTYYFERNLLGWSPLKRREETVLEYKFQNGGKTAFRVIEEGIEREFTLYMAEGYATISFHLSDEKEQHLLEINAVPCWWTETAGKNYTYTISSSKVFEELPFSTTLVLTVTHFINLRMFWSYNYHLNRDNPVQ</sequence>
<reference evidence="1" key="1">
    <citation type="submission" date="2022-12" db="EMBL/GenBank/DDBJ databases">
        <title>Genome sequence of HCMS5-2.</title>
        <authorList>
            <person name="Woo H."/>
        </authorList>
    </citation>
    <scope>NUCLEOTIDE SEQUENCE</scope>
    <source>
        <strain evidence="1">HCMS5-2</strain>
    </source>
</reference>